<proteinExistence type="predicted"/>
<organism evidence="2 3">
    <name type="scientific">Streptomyces violascens</name>
    <dbReference type="NCBI Taxonomy" id="67381"/>
    <lineage>
        <taxon>Bacteria</taxon>
        <taxon>Bacillati</taxon>
        <taxon>Actinomycetota</taxon>
        <taxon>Actinomycetes</taxon>
        <taxon>Kitasatosporales</taxon>
        <taxon>Streptomycetaceae</taxon>
        <taxon>Streptomyces</taxon>
    </lineage>
</organism>
<feature type="region of interest" description="Disordered" evidence="1">
    <location>
        <begin position="57"/>
        <end position="81"/>
    </location>
</feature>
<dbReference type="Proteomes" id="UP001050808">
    <property type="component" value="Unassembled WGS sequence"/>
</dbReference>
<name>A0ABQ3QS07_9ACTN</name>
<sequence length="175" mass="18964">MQSSGSADSRITITTSIEPHLTCGVVGSGPGLRCKARFDIPARTSRRIAAYRSTLDFGGTGAPSPRRALPASHRKHPSGVKQTLDKVNTRRGKPRYERDGRLIGYTNLGPKASRSASNLFARRVFYLLPHDRPNRPDDPECPYNVGSPLEAVDPRTIAPGKTGAKTPPGPRAPQR</sequence>
<keyword evidence="3" id="KW-1185">Reference proteome</keyword>
<dbReference type="Pfam" id="PF19472">
    <property type="entry name" value="DUF6009"/>
    <property type="match status" value="1"/>
</dbReference>
<evidence type="ECO:0008006" key="4">
    <source>
        <dbReference type="Google" id="ProtNLM"/>
    </source>
</evidence>
<evidence type="ECO:0000313" key="2">
    <source>
        <dbReference type="EMBL" id="GHI40057.1"/>
    </source>
</evidence>
<reference evidence="2" key="1">
    <citation type="submission" date="2024-05" db="EMBL/GenBank/DDBJ databases">
        <title>Whole genome shotgun sequence of Streptomyces violascens NBRC 12920.</title>
        <authorList>
            <person name="Komaki H."/>
            <person name="Tamura T."/>
        </authorList>
    </citation>
    <scope>NUCLEOTIDE SEQUENCE</scope>
    <source>
        <strain evidence="2">NBRC 12920</strain>
    </source>
</reference>
<dbReference type="EMBL" id="BNDY01000017">
    <property type="protein sequence ID" value="GHI40057.1"/>
    <property type="molecule type" value="Genomic_DNA"/>
</dbReference>
<accession>A0ABQ3QS07</accession>
<comment type="caution">
    <text evidence="2">The sequence shown here is derived from an EMBL/GenBank/DDBJ whole genome shotgun (WGS) entry which is preliminary data.</text>
</comment>
<gene>
    <name evidence="2" type="ORF">Sviol_44650</name>
</gene>
<protein>
    <recommendedName>
        <fullName evidence="4">Transposase</fullName>
    </recommendedName>
</protein>
<evidence type="ECO:0000313" key="3">
    <source>
        <dbReference type="Proteomes" id="UP001050808"/>
    </source>
</evidence>
<feature type="region of interest" description="Disordered" evidence="1">
    <location>
        <begin position="130"/>
        <end position="175"/>
    </location>
</feature>
<evidence type="ECO:0000256" key="1">
    <source>
        <dbReference type="SAM" id="MobiDB-lite"/>
    </source>
</evidence>
<dbReference type="InterPro" id="IPR046051">
    <property type="entry name" value="DUF6009"/>
</dbReference>